<evidence type="ECO:0000256" key="5">
    <source>
        <dbReference type="ARBA" id="ARBA00022723"/>
    </source>
</evidence>
<comment type="subunit">
    <text evidence="8">Homotrimer.</text>
</comment>
<feature type="binding site" evidence="8">
    <location>
        <position position="8"/>
    </location>
    <ligand>
        <name>a divalent metal cation</name>
        <dbReference type="ChEBI" id="CHEBI:60240"/>
    </ligand>
</feature>
<dbReference type="PANTHER" id="PTHR43181">
    <property type="entry name" value="2-C-METHYL-D-ERYTHRITOL 2,4-CYCLODIPHOSPHATE SYNTHASE, CHLOROPLASTIC"/>
    <property type="match status" value="1"/>
</dbReference>
<dbReference type="GO" id="GO:0008685">
    <property type="term" value="F:2-C-methyl-D-erythritol 2,4-cyclodiphosphate synthase activity"/>
    <property type="evidence" value="ECO:0007669"/>
    <property type="project" value="UniProtKB-UniRule"/>
</dbReference>
<dbReference type="AlphaFoldDB" id="A0A4R3JNH2"/>
<dbReference type="InterPro" id="IPR003526">
    <property type="entry name" value="MECDP_synthase"/>
</dbReference>
<comment type="caution">
    <text evidence="8">Lacks conserved residue(s) required for the propagation of feature annotation.</text>
</comment>
<feature type="binding site" evidence="8">
    <location>
        <begin position="8"/>
        <end position="10"/>
    </location>
    <ligand>
        <name>4-CDP-2-C-methyl-D-erythritol 2-phosphate</name>
        <dbReference type="ChEBI" id="CHEBI:57919"/>
    </ligand>
</feature>
<name>A0A4R3JNH2_9FIRM</name>
<dbReference type="Gene3D" id="3.30.1330.50">
    <property type="entry name" value="2-C-methyl-D-erythritol 2,4-cyclodiphosphate synthase"/>
    <property type="match status" value="1"/>
</dbReference>
<keyword evidence="14" id="KW-1185">Reference proteome</keyword>
<dbReference type="CDD" id="cd00554">
    <property type="entry name" value="MECDP_synthase"/>
    <property type="match status" value="1"/>
</dbReference>
<proteinExistence type="inferred from homology"/>
<dbReference type="GO" id="GO:0019288">
    <property type="term" value="P:isopentenyl diphosphate biosynthetic process, methylerythritol 4-phosphate pathway"/>
    <property type="evidence" value="ECO:0007669"/>
    <property type="project" value="UniProtKB-UniRule"/>
</dbReference>
<dbReference type="InterPro" id="IPR036571">
    <property type="entry name" value="MECDP_synthase_sf"/>
</dbReference>
<accession>A0A4R3JNH2</accession>
<evidence type="ECO:0000313" key="14">
    <source>
        <dbReference type="Proteomes" id="UP000702954"/>
    </source>
</evidence>
<evidence type="ECO:0000256" key="7">
    <source>
        <dbReference type="ARBA" id="ARBA00023239"/>
    </source>
</evidence>
<dbReference type="InterPro" id="IPR020555">
    <property type="entry name" value="MECDP_synthase_CS"/>
</dbReference>
<evidence type="ECO:0000256" key="3">
    <source>
        <dbReference type="ARBA" id="ARBA00008480"/>
    </source>
</evidence>
<dbReference type="PANTHER" id="PTHR43181:SF1">
    <property type="entry name" value="2-C-METHYL-D-ERYTHRITOL 2,4-CYCLODIPHOSPHATE SYNTHASE, CHLOROPLASTIC"/>
    <property type="match status" value="1"/>
</dbReference>
<feature type="binding site" evidence="8">
    <location>
        <begin position="132"/>
        <end position="135"/>
    </location>
    <ligand>
        <name>4-CDP-2-C-methyl-D-erythritol 2-phosphate</name>
        <dbReference type="ChEBI" id="CHEBI:57919"/>
    </ligand>
</feature>
<comment type="catalytic activity">
    <reaction evidence="1 8 9">
        <text>4-CDP-2-C-methyl-D-erythritol 2-phosphate = 2-C-methyl-D-erythritol 2,4-cyclic diphosphate + CMP</text>
        <dbReference type="Rhea" id="RHEA:23864"/>
        <dbReference type="ChEBI" id="CHEBI:57919"/>
        <dbReference type="ChEBI" id="CHEBI:58483"/>
        <dbReference type="ChEBI" id="CHEBI:60377"/>
        <dbReference type="EC" id="4.6.1.12"/>
    </reaction>
</comment>
<evidence type="ECO:0000256" key="2">
    <source>
        <dbReference type="ARBA" id="ARBA00004709"/>
    </source>
</evidence>
<feature type="domain" description="2-C-methyl-D-erythritol 2,4-cyclodiphosphate synthase" evidence="10">
    <location>
        <begin position="1"/>
        <end position="154"/>
    </location>
</feature>
<dbReference type="PROSITE" id="PS01350">
    <property type="entry name" value="ISPF"/>
    <property type="match status" value="1"/>
</dbReference>
<feature type="binding site" evidence="8">
    <location>
        <begin position="100"/>
        <end position="106"/>
    </location>
    <ligand>
        <name>4-CDP-2-C-methyl-D-erythritol 2-phosphate</name>
        <dbReference type="ChEBI" id="CHEBI:57919"/>
    </ligand>
</feature>
<dbReference type="HAMAP" id="MF_00107">
    <property type="entry name" value="IspF"/>
    <property type="match status" value="1"/>
</dbReference>
<evidence type="ECO:0000256" key="8">
    <source>
        <dbReference type="HAMAP-Rule" id="MF_00107"/>
    </source>
</evidence>
<evidence type="ECO:0000313" key="12">
    <source>
        <dbReference type="EMBL" id="TCS68088.1"/>
    </source>
</evidence>
<organism evidence="12 13">
    <name type="scientific">Faecalimonas umbilicata</name>
    <dbReference type="NCBI Taxonomy" id="1912855"/>
    <lineage>
        <taxon>Bacteria</taxon>
        <taxon>Bacillati</taxon>
        <taxon>Bacillota</taxon>
        <taxon>Clostridia</taxon>
        <taxon>Lachnospirales</taxon>
        <taxon>Lachnospiraceae</taxon>
        <taxon>Faecalimonas</taxon>
    </lineage>
</organism>
<feature type="site" description="Transition state stabilizer" evidence="8">
    <location>
        <position position="133"/>
    </location>
</feature>
<dbReference type="SUPFAM" id="SSF69765">
    <property type="entry name" value="IpsF-like"/>
    <property type="match status" value="1"/>
</dbReference>
<feature type="binding site" evidence="8">
    <location>
        <position position="10"/>
    </location>
    <ligand>
        <name>a divalent metal cation</name>
        <dbReference type="ChEBI" id="CHEBI:60240"/>
    </ligand>
</feature>
<evidence type="ECO:0000256" key="1">
    <source>
        <dbReference type="ARBA" id="ARBA00000200"/>
    </source>
</evidence>
<comment type="similarity">
    <text evidence="3 8 9">Belongs to the IspF family.</text>
</comment>
<dbReference type="GO" id="GO:0016114">
    <property type="term" value="P:terpenoid biosynthetic process"/>
    <property type="evidence" value="ECO:0007669"/>
    <property type="project" value="InterPro"/>
</dbReference>
<dbReference type="GO" id="GO:0046872">
    <property type="term" value="F:metal ion binding"/>
    <property type="evidence" value="ECO:0007669"/>
    <property type="project" value="UniProtKB-KW"/>
</dbReference>
<evidence type="ECO:0000256" key="9">
    <source>
        <dbReference type="RuleBase" id="RU004395"/>
    </source>
</evidence>
<feature type="binding site" evidence="8">
    <location>
        <begin position="34"/>
        <end position="35"/>
    </location>
    <ligand>
        <name>4-CDP-2-C-methyl-D-erythritol 2-phosphate</name>
        <dbReference type="ChEBI" id="CHEBI:57919"/>
    </ligand>
</feature>
<evidence type="ECO:0000259" key="10">
    <source>
        <dbReference type="Pfam" id="PF02542"/>
    </source>
</evidence>
<dbReference type="Proteomes" id="UP000294613">
    <property type="component" value="Unassembled WGS sequence"/>
</dbReference>
<protein>
    <recommendedName>
        <fullName evidence="4 8">2-C-methyl-D-erythritol 2,4-cyclodiphosphate synthase</fullName>
        <shortName evidence="8">MECDP-synthase</shortName>
        <shortName evidence="8">MECPP-synthase</shortName>
        <shortName evidence="8">MECPS</shortName>
        <ecNumber evidence="4 8">4.6.1.12</ecNumber>
    </recommendedName>
</protein>
<dbReference type="Proteomes" id="UP000702954">
    <property type="component" value="Unassembled WGS sequence"/>
</dbReference>
<sequence length="188" mass="20236">MRVGLGYDVHKLTEGRDLILGGVKIPYEKGLLGHSDADVLLHAIMDALLGAAALGDIGKHFPDTDERYRGISSVELLKHVGKLLEGKLYLIENIDATIIAQRPKMLPYIEQMRANIAEVLGLEKEQINIKATTEEGLGFTGSGEGISAQAICAIESMRTMSYQVFAEESAGGCQGCGGCRKTSEGTER</sequence>
<keyword evidence="6 8" id="KW-0414">Isoprene biosynthesis</keyword>
<feature type="site" description="Transition state stabilizer" evidence="8">
    <location>
        <position position="34"/>
    </location>
</feature>
<gene>
    <name evidence="8 11" type="primary">ispF</name>
    <name evidence="12" type="ORF">EDD74_11128</name>
    <name evidence="11" type="ORF">FAEUMB_21650</name>
</gene>
<dbReference type="RefSeq" id="WP_116441910.1">
    <property type="nucleotide sequence ID" value="NZ_BHEO01000008.1"/>
</dbReference>
<comment type="function">
    <text evidence="8">Involved in the biosynthesis of isopentenyl diphosphate (IPP) and dimethylallyl diphosphate (DMAPP), two major building blocks of isoprenoid compounds. Catalyzes the conversion of 4-diphosphocytidyl-2-C-methyl-D-erythritol 2-phosphate (CDP-ME2P) to 2-C-methyl-D-erythritol 2,4-cyclodiphosphate (ME-CPP) with a corresponding release of cytidine 5-monophosphate (CMP).</text>
</comment>
<reference evidence="11 14" key="1">
    <citation type="journal article" date="2018" name="Int. J. Syst. Evol. Microbiol.">
        <title>Draft Genome Sequence of Faecalimonas umbilicata JCM 30896T, an Acetate-Producing Bacterium Isolated from Human Feces.</title>
        <authorList>
            <person name="Sakamoto M."/>
            <person name="Ikeyama N."/>
            <person name="Yuki M."/>
            <person name="Ohkuma M."/>
        </authorList>
    </citation>
    <scope>NUCLEOTIDE SEQUENCE [LARGE SCALE GENOMIC DNA]</scope>
    <source>
        <strain evidence="11 14">EGH7</strain>
    </source>
</reference>
<dbReference type="EMBL" id="SLZV01000011">
    <property type="protein sequence ID" value="TCS68088.1"/>
    <property type="molecule type" value="Genomic_DNA"/>
</dbReference>
<comment type="cofactor">
    <cofactor evidence="8">
        <name>a divalent metal cation</name>
        <dbReference type="ChEBI" id="CHEBI:60240"/>
    </cofactor>
    <text evidence="8">Binds 1 divalent metal cation per subunit.</text>
</comment>
<feature type="binding site" evidence="8">
    <location>
        <begin position="61"/>
        <end position="65"/>
    </location>
    <ligand>
        <name>4-CDP-2-C-methyl-D-erythritol 2-phosphate</name>
        <dbReference type="ChEBI" id="CHEBI:57919"/>
    </ligand>
</feature>
<comment type="pathway">
    <text evidence="2 8">Isoprenoid biosynthesis; isopentenyl diphosphate biosynthesis via DXP pathway; isopentenyl diphosphate from 1-deoxy-D-xylulose 5-phosphate: step 4/6.</text>
</comment>
<feature type="binding site" evidence="8">
    <location>
        <position position="139"/>
    </location>
    <ligand>
        <name>4-CDP-2-C-methyl-D-erythritol 2-phosphate</name>
        <dbReference type="ChEBI" id="CHEBI:57919"/>
    </ligand>
</feature>
<keyword evidence="5 8" id="KW-0479">Metal-binding</keyword>
<dbReference type="FunFam" id="3.30.1330.50:FF:000001">
    <property type="entry name" value="2-C-methyl-D-erythritol 2,4-cyclodiphosphate synthase"/>
    <property type="match status" value="1"/>
</dbReference>
<dbReference type="UniPathway" id="UPA00056">
    <property type="reaction ID" value="UER00095"/>
</dbReference>
<comment type="caution">
    <text evidence="12">The sequence shown here is derived from an EMBL/GenBank/DDBJ whole genome shotgun (WGS) entry which is preliminary data.</text>
</comment>
<reference evidence="12 13" key="2">
    <citation type="submission" date="2019-03" db="EMBL/GenBank/DDBJ databases">
        <title>Genomic Encyclopedia of Type Strains, Phase IV (KMG-IV): sequencing the most valuable type-strain genomes for metagenomic binning, comparative biology and taxonomic classification.</title>
        <authorList>
            <person name="Goeker M."/>
        </authorList>
    </citation>
    <scope>NUCLEOTIDE SEQUENCE [LARGE SCALE GENOMIC DNA]</scope>
    <source>
        <strain evidence="12 13">DSM 103426</strain>
    </source>
</reference>
<keyword evidence="7 8" id="KW-0456">Lyase</keyword>
<evidence type="ECO:0000313" key="13">
    <source>
        <dbReference type="Proteomes" id="UP000294613"/>
    </source>
</evidence>
<dbReference type="NCBIfam" id="TIGR00151">
    <property type="entry name" value="ispF"/>
    <property type="match status" value="1"/>
</dbReference>
<evidence type="ECO:0000256" key="6">
    <source>
        <dbReference type="ARBA" id="ARBA00023229"/>
    </source>
</evidence>
<dbReference type="Pfam" id="PF02542">
    <property type="entry name" value="YgbB"/>
    <property type="match status" value="1"/>
</dbReference>
<evidence type="ECO:0000256" key="4">
    <source>
        <dbReference type="ARBA" id="ARBA00012579"/>
    </source>
</evidence>
<feature type="binding site" evidence="8">
    <location>
        <position position="42"/>
    </location>
    <ligand>
        <name>a divalent metal cation</name>
        <dbReference type="ChEBI" id="CHEBI:60240"/>
    </ligand>
</feature>
<dbReference type="EMBL" id="BHEO01000008">
    <property type="protein sequence ID" value="GBU05624.1"/>
    <property type="molecule type" value="Genomic_DNA"/>
</dbReference>
<dbReference type="EC" id="4.6.1.12" evidence="4 8"/>
<feature type="binding site" evidence="8">
    <location>
        <begin position="56"/>
        <end position="58"/>
    </location>
    <ligand>
        <name>4-CDP-2-C-methyl-D-erythritol 2-phosphate</name>
        <dbReference type="ChEBI" id="CHEBI:57919"/>
    </ligand>
</feature>
<evidence type="ECO:0000313" key="11">
    <source>
        <dbReference type="EMBL" id="GBU05624.1"/>
    </source>
</evidence>